<comment type="subcellular location">
    <subcellularLocation>
        <location evidence="1">Mitochondrion inner membrane</location>
    </subcellularLocation>
</comment>
<dbReference type="InterPro" id="IPR033181">
    <property type="entry name" value="Mic26_fungi"/>
</dbReference>
<keyword evidence="1" id="KW-0472">Membrane</keyword>
<keyword evidence="1" id="KW-0496">Mitochondrion</keyword>
<dbReference type="Pfam" id="PF09769">
    <property type="entry name" value="ApoO"/>
    <property type="match status" value="1"/>
</dbReference>
<dbReference type="AlphaFoldDB" id="A0A9N8YYD0"/>
<evidence type="ECO:0000313" key="3">
    <source>
        <dbReference type="Proteomes" id="UP000789572"/>
    </source>
</evidence>
<comment type="function">
    <text evidence="1">Component of the MICOS complex, a large protein complex of the mitochondrial inner membrane that plays crucial roles in the maintenance of crista junctions, inner membrane architecture, and formation of contact sites to the outer membrane.</text>
</comment>
<keyword evidence="3" id="KW-1185">Reference proteome</keyword>
<keyword evidence="1" id="KW-1133">Transmembrane helix</keyword>
<comment type="subunit">
    <text evidence="1">Component of the mitochondrial contact site and cristae organizing system (MICOS) complex.</text>
</comment>
<dbReference type="GO" id="GO:0061617">
    <property type="term" value="C:MICOS complex"/>
    <property type="evidence" value="ECO:0007669"/>
    <property type="project" value="UniProtKB-UniRule"/>
</dbReference>
<dbReference type="OrthoDB" id="2399148at2759"/>
<protein>
    <recommendedName>
        <fullName evidence="1">MICOS complex subunit</fullName>
    </recommendedName>
</protein>
<evidence type="ECO:0000256" key="1">
    <source>
        <dbReference type="RuleBase" id="RU363021"/>
    </source>
</evidence>
<dbReference type="GO" id="GO:0044284">
    <property type="term" value="C:mitochondrial crista junction"/>
    <property type="evidence" value="ECO:0007669"/>
    <property type="project" value="TreeGrafter"/>
</dbReference>
<dbReference type="Proteomes" id="UP000789572">
    <property type="component" value="Unassembled WGS sequence"/>
</dbReference>
<dbReference type="InterPro" id="IPR019166">
    <property type="entry name" value="MIC26/MIC27"/>
</dbReference>
<feature type="transmembrane region" description="Helical" evidence="1">
    <location>
        <begin position="133"/>
        <end position="151"/>
    </location>
</feature>
<accession>A0A9N8YYD0</accession>
<gene>
    <name evidence="2" type="ORF">POCULU_LOCUS700</name>
</gene>
<sequence length="208" mass="23445">MNRIRHFRFLATSATVGVTLLGTSRISRVYAEEVKQYKKPRIYDDPKPEIVLEEVPTRLEAGVRKIRLQATRSVKDAQAILRTWTNNWIEIEQKTEKSIKDVISPDERFMPEVLYIAVATFAGMVVTRNRNILIRLTSPIAFAVAASYYFIPRTTRNIANRVDEYGQKSATITAVSSTLSDVVKYSKKSVEVAVKDISDAVTGSKSQS</sequence>
<name>A0A9N8YYD0_9GLOM</name>
<dbReference type="PANTHER" id="PTHR28268:SF1">
    <property type="entry name" value="MICOS SUBUNIT MIC26"/>
    <property type="match status" value="1"/>
</dbReference>
<proteinExistence type="predicted"/>
<keyword evidence="1" id="KW-0812">Transmembrane</keyword>
<dbReference type="EMBL" id="CAJVPJ010000040">
    <property type="protein sequence ID" value="CAG8463856.1"/>
    <property type="molecule type" value="Genomic_DNA"/>
</dbReference>
<evidence type="ECO:0000313" key="2">
    <source>
        <dbReference type="EMBL" id="CAG8463856.1"/>
    </source>
</evidence>
<dbReference type="PANTHER" id="PTHR28268">
    <property type="entry name" value="MICOS SUBUNIT MIC26"/>
    <property type="match status" value="1"/>
</dbReference>
<reference evidence="2" key="1">
    <citation type="submission" date="2021-06" db="EMBL/GenBank/DDBJ databases">
        <authorList>
            <person name="Kallberg Y."/>
            <person name="Tangrot J."/>
            <person name="Rosling A."/>
        </authorList>
    </citation>
    <scope>NUCLEOTIDE SEQUENCE</scope>
    <source>
        <strain evidence="2">IA702</strain>
    </source>
</reference>
<organism evidence="2 3">
    <name type="scientific">Paraglomus occultum</name>
    <dbReference type="NCBI Taxonomy" id="144539"/>
    <lineage>
        <taxon>Eukaryota</taxon>
        <taxon>Fungi</taxon>
        <taxon>Fungi incertae sedis</taxon>
        <taxon>Mucoromycota</taxon>
        <taxon>Glomeromycotina</taxon>
        <taxon>Glomeromycetes</taxon>
        <taxon>Paraglomerales</taxon>
        <taxon>Paraglomeraceae</taxon>
        <taxon>Paraglomus</taxon>
    </lineage>
</organism>
<dbReference type="GO" id="GO:0042407">
    <property type="term" value="P:cristae formation"/>
    <property type="evidence" value="ECO:0007669"/>
    <property type="project" value="InterPro"/>
</dbReference>
<keyword evidence="1" id="KW-0999">Mitochondrion inner membrane</keyword>
<comment type="caution">
    <text evidence="2">The sequence shown here is derived from an EMBL/GenBank/DDBJ whole genome shotgun (WGS) entry which is preliminary data.</text>
</comment>